<feature type="compositionally biased region" description="Basic and acidic residues" evidence="1">
    <location>
        <begin position="500"/>
        <end position="509"/>
    </location>
</feature>
<dbReference type="OrthoDB" id="425602at2759"/>
<evidence type="ECO:0000313" key="2">
    <source>
        <dbReference type="EMBL" id="QSS58125.1"/>
    </source>
</evidence>
<feature type="region of interest" description="Disordered" evidence="1">
    <location>
        <begin position="454"/>
        <end position="509"/>
    </location>
</feature>
<dbReference type="Proteomes" id="UP000663671">
    <property type="component" value="Chromosome 2"/>
</dbReference>
<evidence type="ECO:0000256" key="1">
    <source>
        <dbReference type="SAM" id="MobiDB-lite"/>
    </source>
</evidence>
<feature type="region of interest" description="Disordered" evidence="1">
    <location>
        <begin position="186"/>
        <end position="205"/>
    </location>
</feature>
<reference evidence="2" key="1">
    <citation type="submission" date="2021-01" db="EMBL/GenBank/DDBJ databases">
        <title>Chromosome-level genome assembly of a human fungal pathogen reveals clustering of transcriptionally co-regulated genes.</title>
        <authorList>
            <person name="Voorhies M."/>
            <person name="Cohen S."/>
            <person name="Shea T.P."/>
            <person name="Petrus S."/>
            <person name="Munoz J.F."/>
            <person name="Poplawski S."/>
            <person name="Goldman W.E."/>
            <person name="Michael T."/>
            <person name="Cuomo C.A."/>
            <person name="Sil A."/>
            <person name="Beyhan S."/>
        </authorList>
    </citation>
    <scope>NUCLEOTIDE SEQUENCE</scope>
    <source>
        <strain evidence="2">WU24</strain>
    </source>
</reference>
<dbReference type="EMBL" id="CP069109">
    <property type="protein sequence ID" value="QSS58125.1"/>
    <property type="molecule type" value="Genomic_DNA"/>
</dbReference>
<evidence type="ECO:0008006" key="4">
    <source>
        <dbReference type="Google" id="ProtNLM"/>
    </source>
</evidence>
<protein>
    <recommendedName>
        <fullName evidence="4">Thymidylate kinase</fullName>
    </recommendedName>
</protein>
<gene>
    <name evidence="2" type="ORF">I7I51_07548</name>
</gene>
<feature type="region of interest" description="Disordered" evidence="1">
    <location>
        <begin position="374"/>
        <end position="440"/>
    </location>
</feature>
<sequence>MALTQPVSPPARQPFGVIDPSRLRFLQSAKNQQNGIPTPYLKRRLDTSDLSDTENVDPSAFNTPSAKRARGTGDEDVSKTAPGSAAKFVFVAPPKPSLAKNQKHLQTPLSQINRASSLPNSAPLRAPAGRSPKSKPAKAFSRRSIGSYTRIDPLSFTKTRVASRAPFSIADALHGTLNSLNTRALSTHSTKPQTRTLQSAKPSPLDTNVNINIINSNSSNSSRVNRNHPKVWDFEIYTDTEQDEMANLMEHSTCVLDISDDEDKLRNVDDRGKENIPPPPLDFAGEQDAAVDDAGVTVAPSAAAAAAAASLSGAAAATVDGVEGRNVEMTDEPRPRSALGELDVTRFVAVSEETDEEEQDGNGSENACVLNTIDPAAIPLPPPTGQEENCQFQDEKLSESDPESQSQRLPPSAHNSSPHSPYPHHHHHQQPQPKPGNPTLASHAAISALISSTAPQMPSTSTAKNLTPTCSLASSSSLPTNNEIEIEIWESGSAADEAEAEAKGDGVME</sequence>
<proteinExistence type="predicted"/>
<name>A0A8A1LY29_AJECA</name>
<feature type="region of interest" description="Disordered" evidence="1">
    <location>
        <begin position="29"/>
        <end position="80"/>
    </location>
</feature>
<accession>A0A8A1LY29</accession>
<evidence type="ECO:0000313" key="3">
    <source>
        <dbReference type="Proteomes" id="UP000663671"/>
    </source>
</evidence>
<feature type="region of interest" description="Disordered" evidence="1">
    <location>
        <begin position="112"/>
        <end position="141"/>
    </location>
</feature>
<organism evidence="2 3">
    <name type="scientific">Ajellomyces capsulatus</name>
    <name type="common">Darling's disease fungus</name>
    <name type="synonym">Histoplasma capsulatum</name>
    <dbReference type="NCBI Taxonomy" id="5037"/>
    <lineage>
        <taxon>Eukaryota</taxon>
        <taxon>Fungi</taxon>
        <taxon>Dikarya</taxon>
        <taxon>Ascomycota</taxon>
        <taxon>Pezizomycotina</taxon>
        <taxon>Eurotiomycetes</taxon>
        <taxon>Eurotiomycetidae</taxon>
        <taxon>Onygenales</taxon>
        <taxon>Ajellomycetaceae</taxon>
        <taxon>Histoplasma</taxon>
    </lineage>
</organism>
<dbReference type="VEuPathDB" id="FungiDB:I7I51_07548"/>
<feature type="compositionally biased region" description="Low complexity" evidence="1">
    <location>
        <begin position="410"/>
        <end position="419"/>
    </location>
</feature>
<feature type="compositionally biased region" description="Polar residues" evidence="1">
    <location>
        <begin position="455"/>
        <end position="483"/>
    </location>
</feature>
<dbReference type="AlphaFoldDB" id="A0A8A1LY29"/>